<evidence type="ECO:0000256" key="1">
    <source>
        <dbReference type="SAM" id="MobiDB-lite"/>
    </source>
</evidence>
<comment type="caution">
    <text evidence="2">The sequence shown here is derived from an EMBL/GenBank/DDBJ whole genome shotgun (WGS) entry which is preliminary data.</text>
</comment>
<dbReference type="PANTHER" id="PTHR15503:SF45">
    <property type="entry name" value="RNA-DIRECTED DNA POLYMERASE HOMOLOG"/>
    <property type="match status" value="1"/>
</dbReference>
<name>A0A5B6WH97_9ROSI</name>
<dbReference type="InterPro" id="IPR032567">
    <property type="entry name" value="RTL1-rel"/>
</dbReference>
<dbReference type="Pfam" id="PF08284">
    <property type="entry name" value="RVP_2"/>
    <property type="match status" value="1"/>
</dbReference>
<gene>
    <name evidence="2" type="ORF">EPI10_020871</name>
</gene>
<protein>
    <recommendedName>
        <fullName evidence="4">Gag-Pol polyprotein</fullName>
    </recommendedName>
</protein>
<feature type="compositionally biased region" description="Basic and acidic residues" evidence="1">
    <location>
        <begin position="88"/>
        <end position="103"/>
    </location>
</feature>
<sequence length="323" mass="36404">MGASYIDARRREFMNLTQGDRSVAEYKAEFLRLSRYAQGMVASKYENCVHFDYCLRDNLRVLIALQREQEFAILVDKVKIAEEVKRVERQNRDQERGKNKRVSEPYSFVQKPKKRARPDGPVRRVVQQPPRGRGPARGGSGMGLGQRAPGRVANQTKARQPAMVSVAQHQEDRDAPDVIMGTFFIFDVPYTTLIDICSTHSYVASSVSENLGILVKSTSSEITVLSPLGQSIRVSKLYRNVPLVRVVLRTEDDKEVVVIGEHRDYLSNVISALVAKKLVRKGCEAFMAYVSVSIFGDFSVRDIGTVRTFSDLFPEKLRGLSQI</sequence>
<dbReference type="OrthoDB" id="437338at2759"/>
<feature type="compositionally biased region" description="Low complexity" evidence="1">
    <location>
        <begin position="123"/>
        <end position="133"/>
    </location>
</feature>
<feature type="compositionally biased region" description="Gly residues" evidence="1">
    <location>
        <begin position="135"/>
        <end position="144"/>
    </location>
</feature>
<proteinExistence type="predicted"/>
<accession>A0A5B6WH97</accession>
<feature type="region of interest" description="Disordered" evidence="1">
    <location>
        <begin position="88"/>
        <end position="170"/>
    </location>
</feature>
<keyword evidence="3" id="KW-1185">Reference proteome</keyword>
<reference evidence="2" key="1">
    <citation type="submission" date="2019-08" db="EMBL/GenBank/DDBJ databases">
        <authorList>
            <person name="Liu F."/>
        </authorList>
    </citation>
    <scope>NUCLEOTIDE SEQUENCE [LARGE SCALE GENOMIC DNA]</scope>
    <source>
        <strain evidence="2">PA1801</strain>
        <tissue evidence="2">Leaf</tissue>
    </source>
</reference>
<dbReference type="Proteomes" id="UP000325315">
    <property type="component" value="Unassembled WGS sequence"/>
</dbReference>
<evidence type="ECO:0008006" key="4">
    <source>
        <dbReference type="Google" id="ProtNLM"/>
    </source>
</evidence>
<dbReference type="EMBL" id="SMMG02000003">
    <property type="protein sequence ID" value="KAA3480445.1"/>
    <property type="molecule type" value="Genomic_DNA"/>
</dbReference>
<dbReference type="AlphaFoldDB" id="A0A5B6WH97"/>
<evidence type="ECO:0000313" key="2">
    <source>
        <dbReference type="EMBL" id="KAA3480445.1"/>
    </source>
</evidence>
<evidence type="ECO:0000313" key="3">
    <source>
        <dbReference type="Proteomes" id="UP000325315"/>
    </source>
</evidence>
<dbReference type="PANTHER" id="PTHR15503">
    <property type="entry name" value="LDOC1 RELATED"/>
    <property type="match status" value="1"/>
</dbReference>
<organism evidence="2 3">
    <name type="scientific">Gossypium australe</name>
    <dbReference type="NCBI Taxonomy" id="47621"/>
    <lineage>
        <taxon>Eukaryota</taxon>
        <taxon>Viridiplantae</taxon>
        <taxon>Streptophyta</taxon>
        <taxon>Embryophyta</taxon>
        <taxon>Tracheophyta</taxon>
        <taxon>Spermatophyta</taxon>
        <taxon>Magnoliopsida</taxon>
        <taxon>eudicotyledons</taxon>
        <taxon>Gunneridae</taxon>
        <taxon>Pentapetalae</taxon>
        <taxon>rosids</taxon>
        <taxon>malvids</taxon>
        <taxon>Malvales</taxon>
        <taxon>Malvaceae</taxon>
        <taxon>Malvoideae</taxon>
        <taxon>Gossypium</taxon>
    </lineage>
</organism>